<evidence type="ECO:0000256" key="2">
    <source>
        <dbReference type="SAM" id="SignalP"/>
    </source>
</evidence>
<organism evidence="4">
    <name type="scientific">Caenorhabditis brenneri</name>
    <name type="common">Nematode worm</name>
    <dbReference type="NCBI Taxonomy" id="135651"/>
    <lineage>
        <taxon>Eukaryota</taxon>
        <taxon>Metazoa</taxon>
        <taxon>Ecdysozoa</taxon>
        <taxon>Nematoda</taxon>
        <taxon>Chromadorea</taxon>
        <taxon>Rhabditida</taxon>
        <taxon>Rhabditina</taxon>
        <taxon>Rhabditomorpha</taxon>
        <taxon>Rhabditoidea</taxon>
        <taxon>Rhabditidae</taxon>
        <taxon>Peloderinae</taxon>
        <taxon>Caenorhabditis</taxon>
    </lineage>
</organism>
<dbReference type="OMA" id="MNWITVA"/>
<feature type="region of interest" description="Disordered" evidence="1">
    <location>
        <begin position="281"/>
        <end position="385"/>
    </location>
</feature>
<dbReference type="PANTHER" id="PTHR32015">
    <property type="entry name" value="FASTING INDUCED LIPASE"/>
    <property type="match status" value="1"/>
</dbReference>
<sequence>MNWITVAVALAVVNLSFCGHAVNPHFMEWLKANYKPEEVKAFIRDELTTGSFGGGIVTKETNDRPVVLVHGLNNEAGSFWKIVRDMTAAGFPHERLFATTWGRGVEQMNLNVALSCGHVRHIRRFIQAVLKYTGAQQIDIIGYSMGSPLARKAILGGKCVDDPNVALGPSLQSRVHTYISVAGANQGSHLCMLPFFDICNMNTGLMCNSKFLQDINWFKNYESTYKSFNLASTGDFVVGYMACGKKASEFPGGHEYKVDNLNHEQTEFDTAAIQLNMLREGTPGVSKSRPAAKEAEEKKQKNSFTEVKKYLNSKRRDVRHTEPKKAPKGASVKKNASPKVQKRAQKASSKASPKKSAPAKKASPSKKSAPKRNEKRAVKKTEKKH</sequence>
<dbReference type="eggNOG" id="ENOG502SK28">
    <property type="taxonomic scope" value="Eukaryota"/>
</dbReference>
<dbReference type="InParanoid" id="G0PAG3"/>
<dbReference type="GO" id="GO:0016298">
    <property type="term" value="F:lipase activity"/>
    <property type="evidence" value="ECO:0007669"/>
    <property type="project" value="TreeGrafter"/>
</dbReference>
<proteinExistence type="predicted"/>
<name>G0PAG3_CAEBE</name>
<dbReference type="HOGENOM" id="CLU_049494_0_0_1"/>
<dbReference type="Proteomes" id="UP000008068">
    <property type="component" value="Unassembled WGS sequence"/>
</dbReference>
<evidence type="ECO:0000313" key="4">
    <source>
        <dbReference type="Proteomes" id="UP000008068"/>
    </source>
</evidence>
<dbReference type="AlphaFoldDB" id="G0PAG3"/>
<gene>
    <name evidence="3" type="primary">Cbn-lips-6</name>
    <name evidence="3" type="ORF">CAEBREN_23538</name>
</gene>
<accession>G0PAG3</accession>
<feature type="chain" id="PRO_5003406561" evidence="2">
    <location>
        <begin position="22"/>
        <end position="385"/>
    </location>
</feature>
<dbReference type="OrthoDB" id="9974421at2759"/>
<dbReference type="SUPFAM" id="SSF53474">
    <property type="entry name" value="alpha/beta-Hydrolases"/>
    <property type="match status" value="1"/>
</dbReference>
<dbReference type="STRING" id="135651.G0PAG3"/>
<dbReference type="EMBL" id="GL380177">
    <property type="protein sequence ID" value="EGT49271.1"/>
    <property type="molecule type" value="Genomic_DNA"/>
</dbReference>
<keyword evidence="4" id="KW-1185">Reference proteome</keyword>
<dbReference type="InterPro" id="IPR002918">
    <property type="entry name" value="Lipase_EstA/Esterase_EstB"/>
</dbReference>
<evidence type="ECO:0000313" key="3">
    <source>
        <dbReference type="EMBL" id="EGT49271.1"/>
    </source>
</evidence>
<feature type="compositionally biased region" description="Basic and acidic residues" evidence="1">
    <location>
        <begin position="371"/>
        <end position="385"/>
    </location>
</feature>
<dbReference type="PANTHER" id="PTHR32015:SF10">
    <property type="entry name" value="LIPASE RELATED"/>
    <property type="match status" value="1"/>
</dbReference>
<dbReference type="Pfam" id="PF01674">
    <property type="entry name" value="Lipase_2"/>
    <property type="match status" value="1"/>
</dbReference>
<feature type="compositionally biased region" description="Basic and acidic residues" evidence="1">
    <location>
        <begin position="291"/>
        <end position="300"/>
    </location>
</feature>
<reference evidence="4" key="1">
    <citation type="submission" date="2011-07" db="EMBL/GenBank/DDBJ databases">
        <authorList>
            <consortium name="Caenorhabditis brenneri Sequencing and Analysis Consortium"/>
            <person name="Wilson R.K."/>
        </authorList>
    </citation>
    <scope>NUCLEOTIDE SEQUENCE [LARGE SCALE GENOMIC DNA]</scope>
    <source>
        <strain evidence="4">PB2801</strain>
    </source>
</reference>
<feature type="compositionally biased region" description="Low complexity" evidence="1">
    <location>
        <begin position="346"/>
        <end position="367"/>
    </location>
</feature>
<feature type="signal peptide" evidence="2">
    <location>
        <begin position="1"/>
        <end position="21"/>
    </location>
</feature>
<dbReference type="Gene3D" id="3.40.50.1820">
    <property type="entry name" value="alpha/beta hydrolase"/>
    <property type="match status" value="1"/>
</dbReference>
<dbReference type="GO" id="GO:0016042">
    <property type="term" value="P:lipid catabolic process"/>
    <property type="evidence" value="ECO:0007669"/>
    <property type="project" value="InterPro"/>
</dbReference>
<protein>
    <submittedName>
        <fullName evidence="3">CBN-LIPS-6 protein</fullName>
    </submittedName>
</protein>
<dbReference type="FunCoup" id="G0PAG3">
    <property type="interactions" value="2"/>
</dbReference>
<evidence type="ECO:0000256" key="1">
    <source>
        <dbReference type="SAM" id="MobiDB-lite"/>
    </source>
</evidence>
<dbReference type="InterPro" id="IPR029058">
    <property type="entry name" value="AB_hydrolase_fold"/>
</dbReference>
<keyword evidence="2" id="KW-0732">Signal</keyword>